<organism evidence="1 2">
    <name type="scientific">Rosa chinensis</name>
    <name type="common">China rose</name>
    <dbReference type="NCBI Taxonomy" id="74649"/>
    <lineage>
        <taxon>Eukaryota</taxon>
        <taxon>Viridiplantae</taxon>
        <taxon>Streptophyta</taxon>
        <taxon>Embryophyta</taxon>
        <taxon>Tracheophyta</taxon>
        <taxon>Spermatophyta</taxon>
        <taxon>Magnoliopsida</taxon>
        <taxon>eudicotyledons</taxon>
        <taxon>Gunneridae</taxon>
        <taxon>Pentapetalae</taxon>
        <taxon>rosids</taxon>
        <taxon>fabids</taxon>
        <taxon>Rosales</taxon>
        <taxon>Rosaceae</taxon>
        <taxon>Rosoideae</taxon>
        <taxon>Rosoideae incertae sedis</taxon>
        <taxon>Rosa</taxon>
    </lineage>
</organism>
<dbReference type="Proteomes" id="UP000238479">
    <property type="component" value="Chromosome 5"/>
</dbReference>
<name>A0A2P6QGV7_ROSCH</name>
<protein>
    <submittedName>
        <fullName evidence="1">Uncharacterized protein</fullName>
    </submittedName>
</protein>
<dbReference type="EMBL" id="PDCK01000043">
    <property type="protein sequence ID" value="PRQ33413.1"/>
    <property type="molecule type" value="Genomic_DNA"/>
</dbReference>
<dbReference type="AlphaFoldDB" id="A0A2P6QGV7"/>
<evidence type="ECO:0000313" key="1">
    <source>
        <dbReference type="EMBL" id="PRQ33413.1"/>
    </source>
</evidence>
<proteinExistence type="predicted"/>
<accession>A0A2P6QGV7</accession>
<keyword evidence="2" id="KW-1185">Reference proteome</keyword>
<reference evidence="1 2" key="1">
    <citation type="journal article" date="2018" name="Nat. Genet.">
        <title>The Rosa genome provides new insights in the design of modern roses.</title>
        <authorList>
            <person name="Bendahmane M."/>
        </authorList>
    </citation>
    <scope>NUCLEOTIDE SEQUENCE [LARGE SCALE GENOMIC DNA]</scope>
    <source>
        <strain evidence="2">cv. Old Blush</strain>
    </source>
</reference>
<gene>
    <name evidence="1" type="ORF">RchiOBHm_Chr5g0057351</name>
</gene>
<comment type="caution">
    <text evidence="1">The sequence shown here is derived from an EMBL/GenBank/DDBJ whole genome shotgun (WGS) entry which is preliminary data.</text>
</comment>
<dbReference type="Gramene" id="PRQ33413">
    <property type="protein sequence ID" value="PRQ33413"/>
    <property type="gene ID" value="RchiOBHm_Chr5g0057351"/>
</dbReference>
<evidence type="ECO:0000313" key="2">
    <source>
        <dbReference type="Proteomes" id="UP000238479"/>
    </source>
</evidence>
<sequence length="294" mass="34029">MDLWRRPGSRMVEGGLTLDGADRVRSPPLGSWVRSDKEQRRGDCQRLFLASRMVQGVRRWLGLRSQGRDELGDGSPLSGLQSRTSTRFGGGRLCGAAMRWRRNTLLQRGGARRRCGDDGECWQQVWRRAAIVPCGKWRLGRAAVFGQFFIRILVSGFWLGQIKRPYSIELGFGGFGRVVEPSIWCYSWEQYGRISMLFGYQRKGGFPLHVVWRFMDTVWKRVEWFVWLLVTRSYRDTRDWLSFFVAWGDRRKNWLGVGPFRFMDVTISDGPITMDLGRNMCRGVDTTTDYSNAL</sequence>